<dbReference type="GO" id="GO:0003677">
    <property type="term" value="F:DNA binding"/>
    <property type="evidence" value="ECO:0007669"/>
    <property type="project" value="InterPro"/>
</dbReference>
<dbReference type="InterPro" id="IPR012337">
    <property type="entry name" value="RNaseH-like_sf"/>
</dbReference>
<dbReference type="AlphaFoldDB" id="H5Y1L5"/>
<evidence type="ECO:0000313" key="2">
    <source>
        <dbReference type="EMBL" id="EHQ87768.1"/>
    </source>
</evidence>
<sequence>MVKIDKRTTADGTPRTQVRVVEGYRPGPGMPTKQRTIRDFGYLEDQSDPEVFMAKVKEFNANYRAENVPLRIEAPGTARMYCEENRRQNYGYKFLEAVYDLLEIKSFIKGYEASHKFRGEYSPSDIFKFLVLLRILRPDSKRASCQMKNGFYGMRTDFTLPDVYRSLDYFEEFGVELQRHLNKRVKETIGRDLSYAFYDVTNYFFEIDCPDGEDDLRKRGVSKEHRTDPIVAMGLFMDSNGLPVSMSIFPGNTSDSLTLQPTMKDVKESYGLGRLVVVADKGLNSSKNIDVILNQGDGFVFSQILKGKKGQRYNEKLFDKNGWTSNESGTYRYKLFTEDYEGKDKDGKKERRTRNVLLYWRKAEADRARRKREEKLEKAARSVKNNAYGIKKGVDEYTKETLVDKKTGEVLETTKKLRSVDLEKAENDARYDGYFCIITSELDYDERKMRQVYGGLWRIEQSFRMMKTDFDARPVFVRKNEHIRAHFLICFVALLVLRIIQHRMGEKALSAERIARALDAATCRVLKGGIIHLDDVGGAIAFQTIRNKKGNLVDALAFSDEDEIALDYKLIQDTYGTDCYNIYFRQEAFNKFLKTIALA</sequence>
<dbReference type="NCBIfam" id="NF033559">
    <property type="entry name" value="transpos_IS1634"/>
    <property type="match status" value="1"/>
</dbReference>
<evidence type="ECO:0000259" key="1">
    <source>
        <dbReference type="Pfam" id="PF01609"/>
    </source>
</evidence>
<accession>H5Y1L5</accession>
<dbReference type="HOGENOM" id="CLU_022426_4_1_9"/>
<protein>
    <submittedName>
        <fullName evidence="2">Transposase</fullName>
    </submittedName>
</protein>
<organism evidence="2 3">
    <name type="scientific">Desulfosporosinus youngiae DSM 17734</name>
    <dbReference type="NCBI Taxonomy" id="768710"/>
    <lineage>
        <taxon>Bacteria</taxon>
        <taxon>Bacillati</taxon>
        <taxon>Bacillota</taxon>
        <taxon>Clostridia</taxon>
        <taxon>Eubacteriales</taxon>
        <taxon>Desulfitobacteriaceae</taxon>
        <taxon>Desulfosporosinus</taxon>
    </lineage>
</organism>
<dbReference type="GO" id="GO:0004803">
    <property type="term" value="F:transposase activity"/>
    <property type="evidence" value="ECO:0007669"/>
    <property type="project" value="InterPro"/>
</dbReference>
<proteinExistence type="predicted"/>
<name>H5Y1L5_9FIRM</name>
<evidence type="ECO:0000313" key="3">
    <source>
        <dbReference type="Proteomes" id="UP000005104"/>
    </source>
</evidence>
<dbReference type="PANTHER" id="PTHR34614:SF2">
    <property type="entry name" value="TRANSPOSASE IS4-LIKE DOMAIN-CONTAINING PROTEIN"/>
    <property type="match status" value="1"/>
</dbReference>
<dbReference type="SUPFAM" id="SSF53098">
    <property type="entry name" value="Ribonuclease H-like"/>
    <property type="match status" value="1"/>
</dbReference>
<dbReference type="RefSeq" id="WP_007779173.1">
    <property type="nucleotide sequence ID" value="NZ_CM001441.1"/>
</dbReference>
<gene>
    <name evidence="2" type="ORF">DesyoDRAFT_0587</name>
</gene>
<dbReference type="GO" id="GO:0006313">
    <property type="term" value="P:DNA transposition"/>
    <property type="evidence" value="ECO:0007669"/>
    <property type="project" value="InterPro"/>
</dbReference>
<dbReference type="EMBL" id="CM001441">
    <property type="protein sequence ID" value="EHQ87768.1"/>
    <property type="molecule type" value="Genomic_DNA"/>
</dbReference>
<dbReference type="Pfam" id="PF01609">
    <property type="entry name" value="DDE_Tnp_1"/>
    <property type="match status" value="1"/>
</dbReference>
<keyword evidence="3" id="KW-1185">Reference proteome</keyword>
<dbReference type="eggNOG" id="COG5421">
    <property type="taxonomic scope" value="Bacteria"/>
</dbReference>
<dbReference type="OrthoDB" id="9767746at2"/>
<feature type="domain" description="Transposase IS4-like" evidence="1">
    <location>
        <begin position="236"/>
        <end position="495"/>
    </location>
</feature>
<dbReference type="PANTHER" id="PTHR34614">
    <property type="match status" value="1"/>
</dbReference>
<dbReference type="InterPro" id="IPR047654">
    <property type="entry name" value="IS1634_transpos"/>
</dbReference>
<reference evidence="2 3" key="1">
    <citation type="submission" date="2011-11" db="EMBL/GenBank/DDBJ databases">
        <title>The Noncontiguous Finished genome of Desulfosporosinus youngiae DSM 17734.</title>
        <authorList>
            <consortium name="US DOE Joint Genome Institute (JGI-PGF)"/>
            <person name="Lucas S."/>
            <person name="Han J."/>
            <person name="Lapidus A."/>
            <person name="Cheng J.-F."/>
            <person name="Goodwin L."/>
            <person name="Pitluck S."/>
            <person name="Peters L."/>
            <person name="Ovchinnikova G."/>
            <person name="Lu M."/>
            <person name="Land M.L."/>
            <person name="Hauser L."/>
            <person name="Pester M."/>
            <person name="Spring S."/>
            <person name="Ollivier B."/>
            <person name="Rattei T."/>
            <person name="Klenk H.-P."/>
            <person name="Wagner M."/>
            <person name="Loy A."/>
            <person name="Woyke T.J."/>
        </authorList>
    </citation>
    <scope>NUCLEOTIDE SEQUENCE [LARGE SCALE GENOMIC DNA]</scope>
    <source>
        <strain evidence="2 3">DSM 17734</strain>
    </source>
</reference>
<dbReference type="Proteomes" id="UP000005104">
    <property type="component" value="Chromosome"/>
</dbReference>
<dbReference type="STRING" id="768710.DesyoDRAFT_0587"/>
<dbReference type="InterPro" id="IPR002559">
    <property type="entry name" value="Transposase_11"/>
</dbReference>